<keyword evidence="2 9" id="KW-0378">Hydrolase</keyword>
<keyword evidence="1 9" id="KW-0547">Nucleotide-binding</keyword>
<feature type="domain" description="UvrD-like helicase ATP-binding" evidence="10">
    <location>
        <begin position="262"/>
        <end position="570"/>
    </location>
</feature>
<dbReference type="InterPro" id="IPR014017">
    <property type="entry name" value="DNA_helicase_UvrD-like_C"/>
</dbReference>
<gene>
    <name evidence="11" type="ORF">GCM10010446_55890</name>
</gene>
<keyword evidence="11" id="KW-0269">Exonuclease</keyword>
<evidence type="ECO:0000313" key="11">
    <source>
        <dbReference type="EMBL" id="GAA2963182.1"/>
    </source>
</evidence>
<feature type="binding site" evidence="9">
    <location>
        <begin position="283"/>
        <end position="290"/>
    </location>
    <ligand>
        <name>ATP</name>
        <dbReference type="ChEBI" id="CHEBI:30616"/>
    </ligand>
</feature>
<evidence type="ECO:0000256" key="9">
    <source>
        <dbReference type="PROSITE-ProRule" id="PRU00560"/>
    </source>
</evidence>
<evidence type="ECO:0000259" key="10">
    <source>
        <dbReference type="PROSITE" id="PS51198"/>
    </source>
</evidence>
<dbReference type="InterPro" id="IPR000212">
    <property type="entry name" value="DNA_helicase_UvrD/REP"/>
</dbReference>
<dbReference type="Gene3D" id="3.40.50.300">
    <property type="entry name" value="P-loop containing nucleotide triphosphate hydrolases"/>
    <property type="match status" value="3"/>
</dbReference>
<evidence type="ECO:0000256" key="7">
    <source>
        <dbReference type="ARBA" id="ARBA00034808"/>
    </source>
</evidence>
<dbReference type="Pfam" id="PF00580">
    <property type="entry name" value="UvrD-helicase"/>
    <property type="match status" value="1"/>
</dbReference>
<dbReference type="InterPro" id="IPR027417">
    <property type="entry name" value="P-loop_NTPase"/>
</dbReference>
<dbReference type="Pfam" id="PF13361">
    <property type="entry name" value="UvrD_C"/>
    <property type="match status" value="1"/>
</dbReference>
<keyword evidence="4 9" id="KW-0067">ATP-binding</keyword>
<evidence type="ECO:0000256" key="3">
    <source>
        <dbReference type="ARBA" id="ARBA00022806"/>
    </source>
</evidence>
<dbReference type="GO" id="GO:0004527">
    <property type="term" value="F:exonuclease activity"/>
    <property type="evidence" value="ECO:0007669"/>
    <property type="project" value="UniProtKB-KW"/>
</dbReference>
<evidence type="ECO:0000256" key="1">
    <source>
        <dbReference type="ARBA" id="ARBA00022741"/>
    </source>
</evidence>
<evidence type="ECO:0000256" key="8">
    <source>
        <dbReference type="ARBA" id="ARBA00048988"/>
    </source>
</evidence>
<comment type="catalytic activity">
    <reaction evidence="6">
        <text>Couples ATP hydrolysis with the unwinding of duplex DNA by translocating in the 3'-5' direction.</text>
        <dbReference type="EC" id="5.6.2.4"/>
    </reaction>
</comment>
<evidence type="ECO:0000256" key="6">
    <source>
        <dbReference type="ARBA" id="ARBA00034617"/>
    </source>
</evidence>
<comment type="catalytic activity">
    <reaction evidence="8">
        <text>ATP + H2O = ADP + phosphate + H(+)</text>
        <dbReference type="Rhea" id="RHEA:13065"/>
        <dbReference type="ChEBI" id="CHEBI:15377"/>
        <dbReference type="ChEBI" id="CHEBI:15378"/>
        <dbReference type="ChEBI" id="CHEBI:30616"/>
        <dbReference type="ChEBI" id="CHEBI:43474"/>
        <dbReference type="ChEBI" id="CHEBI:456216"/>
        <dbReference type="EC" id="5.6.2.4"/>
    </reaction>
</comment>
<evidence type="ECO:0000256" key="4">
    <source>
        <dbReference type="ARBA" id="ARBA00022840"/>
    </source>
</evidence>
<dbReference type="RefSeq" id="WP_344498643.1">
    <property type="nucleotide sequence ID" value="NZ_BAAAUD010000053.1"/>
</dbReference>
<dbReference type="PANTHER" id="PTHR11070">
    <property type="entry name" value="UVRD / RECB / PCRA DNA HELICASE FAMILY MEMBER"/>
    <property type="match status" value="1"/>
</dbReference>
<keyword evidence="11" id="KW-0540">Nuclease</keyword>
<dbReference type="EC" id="5.6.2.4" evidence="7"/>
<dbReference type="PANTHER" id="PTHR11070:SF45">
    <property type="entry name" value="DNA 3'-5' HELICASE"/>
    <property type="match status" value="1"/>
</dbReference>
<dbReference type="SUPFAM" id="SSF52540">
    <property type="entry name" value="P-loop containing nucleoside triphosphate hydrolases"/>
    <property type="match status" value="1"/>
</dbReference>
<dbReference type="Proteomes" id="UP001500403">
    <property type="component" value="Unassembled WGS sequence"/>
</dbReference>
<sequence>MTPRASTRVIMSKQVQQDLQRLSHQANSQVIDFVRRLREDRANRSLRLEPLRAAGANGDLLIAAVPPHHAVLLLCTEESRFTVLAVREGAQAHEELSRLTVSINPVSGLPEVIDQVRASDNVLAFSSQSGEKEPAGAARPQHSPAPVTALPSALFARIGDDDLAGLGVSRSLLPSIRRMTSREQLDALLVDNVPELTRDVLLALAEGTPVEHVRRDITDAWHTPDADPEDWAGAARHPGLVSTDDDAVLDALGNSFEAWRLFLHPEQRRLATTRFKGSAKVTGGPGTGKTVVALHRVRHLVSLLPPGHDRPVLLTTYNTSLAEDLRQRLRKLGGDDVLKRVRIESVEALARRIVAESPSVDLGAPLQDDAPMDLWHTVLAESEHGHYDADFLDDEFRHVILANQCTRYDRYRGVSRPGRARITVKQKREIWELVEAYRAHLDGPPRRTTFDLVAAEAARIAGERKREYDRFLEYKEERGGRDLIHREAASLMGGSAPRLPFRHIVVDEAQDLSASHWRLLRALVPEGPNDIFLVGDAHQRIYAHRSVLSHYGIRTPGRASRRLTLSYRTTREILGSAGGLLAGQPFDDMDLGDDTLDGYRSVLTGRAPEYWYAPDWQTEQRALAAMLAERHEKYGTPYEAMAVAVLDRTAAAQLAYTLATSDHPVPVIEIKSDGVSENKPGVRIGTMHRFKGLEFQRVFIAGVSEGQVPHQRIEPYRLTNPDRYRQEEQRARSLVFVAATRARDELVVTWNGRPSRFLPRNVHKIAHSAASLLKGDGPPSSSSASSVA</sequence>
<evidence type="ECO:0000313" key="12">
    <source>
        <dbReference type="Proteomes" id="UP001500403"/>
    </source>
</evidence>
<keyword evidence="12" id="KW-1185">Reference proteome</keyword>
<dbReference type="InterPro" id="IPR014016">
    <property type="entry name" value="UvrD-like_ATP-bd"/>
</dbReference>
<dbReference type="PROSITE" id="PS51198">
    <property type="entry name" value="UVRD_HELICASE_ATP_BIND"/>
    <property type="match status" value="1"/>
</dbReference>
<organism evidence="11 12">
    <name type="scientific">Streptomyces enissocaesilis</name>
    <dbReference type="NCBI Taxonomy" id="332589"/>
    <lineage>
        <taxon>Bacteria</taxon>
        <taxon>Bacillati</taxon>
        <taxon>Actinomycetota</taxon>
        <taxon>Actinomycetes</taxon>
        <taxon>Kitasatosporales</taxon>
        <taxon>Streptomycetaceae</taxon>
        <taxon>Streptomyces</taxon>
        <taxon>Streptomyces rochei group</taxon>
    </lineage>
</organism>
<dbReference type="EMBL" id="BAAAUD010000053">
    <property type="protein sequence ID" value="GAA2963182.1"/>
    <property type="molecule type" value="Genomic_DNA"/>
</dbReference>
<evidence type="ECO:0000256" key="5">
    <source>
        <dbReference type="ARBA" id="ARBA00023235"/>
    </source>
</evidence>
<accession>A0ABN3XK92</accession>
<comment type="caution">
    <text evidence="11">The sequence shown here is derived from an EMBL/GenBank/DDBJ whole genome shotgun (WGS) entry which is preliminary data.</text>
</comment>
<reference evidence="11 12" key="1">
    <citation type="journal article" date="2019" name="Int. J. Syst. Evol. Microbiol.">
        <title>The Global Catalogue of Microorganisms (GCM) 10K type strain sequencing project: providing services to taxonomists for standard genome sequencing and annotation.</title>
        <authorList>
            <consortium name="The Broad Institute Genomics Platform"/>
            <consortium name="The Broad Institute Genome Sequencing Center for Infectious Disease"/>
            <person name="Wu L."/>
            <person name="Ma J."/>
        </authorList>
    </citation>
    <scope>NUCLEOTIDE SEQUENCE [LARGE SCALE GENOMIC DNA]</scope>
    <source>
        <strain evidence="11 12">JCM 9088</strain>
    </source>
</reference>
<proteinExistence type="predicted"/>
<protein>
    <recommendedName>
        <fullName evidence="7">DNA 3'-5' helicase</fullName>
        <ecNumber evidence="7">5.6.2.4</ecNumber>
    </recommendedName>
</protein>
<name>A0ABN3XK92_9ACTN</name>
<keyword evidence="3 9" id="KW-0347">Helicase</keyword>
<evidence type="ECO:0000256" key="2">
    <source>
        <dbReference type="ARBA" id="ARBA00022801"/>
    </source>
</evidence>
<keyword evidence="5" id="KW-0413">Isomerase</keyword>